<dbReference type="Pfam" id="PF13374">
    <property type="entry name" value="TPR_10"/>
    <property type="match status" value="1"/>
</dbReference>
<dbReference type="AlphaFoldDB" id="A0A1J7JVF4"/>
<accession>A0A1J7JVF4</accession>
<sequence>MPLRQLFPAGDSPPGDIKVDIIAVHGLNPRSKNDTDHAWDTWRTPSGPSGRLWLREDLPGQVPNSRIFLYQYNATAVYGKDRDTFIGKANELLEAIRIERDEAETRPIIFLSHSMGGLLVKQALINAHNNPKYTPIKAATSGLAFFATPHNGGDWKLVSLGKMASKIATTAGFQKGDDVMEVLKSGSMFSDILQEHWRHQLLEYDIVSFWGSLDDVVPRESARLGLPGERENVVKLSADHRGVCKFGPSETDQDNLKLVRGNIKDLYRSALKTGDPRRNVSGPDGRSRHYMLPSLRNKNFTGRNAILDDLQQKFFIRQECQKLAIVGLGGVGKTQVALQFAYWTKQNQPAYSVFWVPALSMAGFTQAYLKIAKILGVDIDINEEDPKKTVQQHLSSDDAGRWLLIVDNADDKDVLFGSSGGAPGIHQYLPESDTGVTLFTTRFLEMGIEVATGYVLELQEMDALEAEDFLRKSLIQKQLLQDEAMTATLLRELTYLPLAITQAAAYLNRNKTSLKRYLELLHGTEQDLMSLMSREFQDNTRYQGSQNAVATTWLVSFKQIQDSDAVAAELLSFISCIEPKAIPRSILPDTGSEEEMDFAIGTLSGYAFLVQREDDNVYDMHRLVQLATRIWIRKQERTRETTVKAIQHLEKFFPTGRNSANRQLWQAYFPHAFRLFNGSSLSPFKERSDLAYWVGRCLTADRRFKEAIRYLEQTQDWYGNHRAITDPLRLSSEHELAKAYLGDRRVKDAIQILEHIVEVRKRTLGDEDHDRLTSEHELASAYIDDRRLKDAIQILEHVVEVRKRTLGEEDHGRLSSEHEFARAYLDDRRIGDAIRILEHVVEVQQRTLGEEDHDRLASEQVLARAYLDDRRIGDAIRILEHVVEVWKRVLGEEDHGRLTSEHELARAYLEDGRIEEAISIIQHVVAVQKTTLAPDDRSRLKSERLLTCALESANRSR</sequence>
<reference evidence="1 2" key="1">
    <citation type="submission" date="2016-10" db="EMBL/GenBank/DDBJ databases">
        <title>Draft genome sequence of Coniochaeta ligniaria NRRL30616, a lignocellulolytic fungus for bioabatement of inhibitors in plant biomass hydrolysates.</title>
        <authorList>
            <consortium name="DOE Joint Genome Institute"/>
            <person name="Jimenez D.J."/>
            <person name="Hector R.E."/>
            <person name="Riley R."/>
            <person name="Sun H."/>
            <person name="Grigoriev I.V."/>
            <person name="Van Elsas J.D."/>
            <person name="Nichols N.N."/>
        </authorList>
    </citation>
    <scope>NUCLEOTIDE SEQUENCE [LARGE SCALE GENOMIC DNA]</scope>
    <source>
        <strain evidence="1 2">NRRL 30616</strain>
    </source>
</reference>
<dbReference type="OrthoDB" id="5086500at2759"/>
<evidence type="ECO:0008006" key="3">
    <source>
        <dbReference type="Google" id="ProtNLM"/>
    </source>
</evidence>
<dbReference type="InterPro" id="IPR029058">
    <property type="entry name" value="AB_hydrolase_fold"/>
</dbReference>
<name>A0A1J7JVF4_9PEZI</name>
<proteinExistence type="predicted"/>
<dbReference type="Gene3D" id="3.40.50.300">
    <property type="entry name" value="P-loop containing nucleotide triphosphate hydrolases"/>
    <property type="match status" value="1"/>
</dbReference>
<dbReference type="Gene3D" id="3.40.50.1820">
    <property type="entry name" value="alpha/beta hydrolase"/>
    <property type="match status" value="1"/>
</dbReference>
<evidence type="ECO:0000313" key="1">
    <source>
        <dbReference type="EMBL" id="OIW34024.1"/>
    </source>
</evidence>
<dbReference type="InParanoid" id="A0A1J7JVF4"/>
<dbReference type="InterPro" id="IPR027417">
    <property type="entry name" value="P-loop_NTPase"/>
</dbReference>
<dbReference type="InterPro" id="IPR011990">
    <property type="entry name" value="TPR-like_helical_dom_sf"/>
</dbReference>
<dbReference type="EMBL" id="KV875094">
    <property type="protein sequence ID" value="OIW34024.1"/>
    <property type="molecule type" value="Genomic_DNA"/>
</dbReference>
<dbReference type="PANTHER" id="PTHR46082:SF6">
    <property type="entry name" value="AAA+ ATPASE DOMAIN-CONTAINING PROTEIN-RELATED"/>
    <property type="match status" value="1"/>
</dbReference>
<dbReference type="SUPFAM" id="SSF48452">
    <property type="entry name" value="TPR-like"/>
    <property type="match status" value="2"/>
</dbReference>
<dbReference type="GO" id="GO:0043531">
    <property type="term" value="F:ADP binding"/>
    <property type="evidence" value="ECO:0007669"/>
    <property type="project" value="InterPro"/>
</dbReference>
<dbReference type="PANTHER" id="PTHR46082">
    <property type="entry name" value="ATP/GTP-BINDING PROTEIN-RELATED"/>
    <property type="match status" value="1"/>
</dbReference>
<dbReference type="SUPFAM" id="SSF52540">
    <property type="entry name" value="P-loop containing nucleoside triphosphate hydrolases"/>
    <property type="match status" value="1"/>
</dbReference>
<dbReference type="Pfam" id="PF13424">
    <property type="entry name" value="TPR_12"/>
    <property type="match status" value="2"/>
</dbReference>
<dbReference type="InterPro" id="IPR053137">
    <property type="entry name" value="NLR-like"/>
</dbReference>
<organism evidence="1 2">
    <name type="scientific">Coniochaeta ligniaria NRRL 30616</name>
    <dbReference type="NCBI Taxonomy" id="1408157"/>
    <lineage>
        <taxon>Eukaryota</taxon>
        <taxon>Fungi</taxon>
        <taxon>Dikarya</taxon>
        <taxon>Ascomycota</taxon>
        <taxon>Pezizomycotina</taxon>
        <taxon>Sordariomycetes</taxon>
        <taxon>Sordariomycetidae</taxon>
        <taxon>Coniochaetales</taxon>
        <taxon>Coniochaetaceae</taxon>
        <taxon>Coniochaeta</taxon>
    </lineage>
</organism>
<dbReference type="SUPFAM" id="SSF53474">
    <property type="entry name" value="alpha/beta-Hydrolases"/>
    <property type="match status" value="1"/>
</dbReference>
<dbReference type="Proteomes" id="UP000182658">
    <property type="component" value="Unassembled WGS sequence"/>
</dbReference>
<evidence type="ECO:0000313" key="2">
    <source>
        <dbReference type="Proteomes" id="UP000182658"/>
    </source>
</evidence>
<protein>
    <recommendedName>
        <fullName evidence="3">NB-ARC domain-containing protein</fullName>
    </recommendedName>
</protein>
<dbReference type="Gene3D" id="1.25.40.10">
    <property type="entry name" value="Tetratricopeptide repeat domain"/>
    <property type="match status" value="1"/>
</dbReference>
<gene>
    <name evidence="1" type="ORF">CONLIGDRAFT_696800</name>
</gene>
<keyword evidence="2" id="KW-1185">Reference proteome</keyword>